<evidence type="ECO:0000313" key="1">
    <source>
        <dbReference type="EMBL" id="BAM89840.1"/>
    </source>
</evidence>
<dbReference type="AlphaFoldDB" id="M4ZU48"/>
<dbReference type="EMBL" id="AP012603">
    <property type="protein sequence ID" value="BAM89840.1"/>
    <property type="molecule type" value="Genomic_DNA"/>
</dbReference>
<reference evidence="1 2" key="1">
    <citation type="journal article" date="2013" name="Appl. Environ. Microbiol.">
        <title>Genome analysis suggests that the soil oligotrophic bacterium Agromonas oligotrophica (Bradyrhizobium oligotrophicum) is a nitrogen-fixing symbiont of Aeschynomene indica.</title>
        <authorList>
            <person name="Okubo T."/>
            <person name="Fukushima S."/>
            <person name="Itakura M."/>
            <person name="Oshima K."/>
            <person name="Longtonglang A."/>
            <person name="Teaumroong N."/>
            <person name="Mitsui H."/>
            <person name="Hattori M."/>
            <person name="Hattori R."/>
            <person name="Hattori T."/>
            <person name="Minamisawa K."/>
        </authorList>
    </citation>
    <scope>NUCLEOTIDE SEQUENCE [LARGE SCALE GENOMIC DNA]</scope>
    <source>
        <strain evidence="1 2">S58</strain>
    </source>
</reference>
<accession>M4ZU48</accession>
<name>M4ZU48_9BRAD</name>
<dbReference type="KEGG" id="aol:S58_38500"/>
<proteinExistence type="predicted"/>
<keyword evidence="2" id="KW-1185">Reference proteome</keyword>
<dbReference type="HOGENOM" id="CLU_2380543_0_0_5"/>
<evidence type="ECO:0000313" key="2">
    <source>
        <dbReference type="Proteomes" id="UP000011841"/>
    </source>
</evidence>
<gene>
    <name evidence="1" type="ORF">S58_38500</name>
</gene>
<organism evidence="1 2">
    <name type="scientific">Bradyrhizobium oligotrophicum S58</name>
    <dbReference type="NCBI Taxonomy" id="1245469"/>
    <lineage>
        <taxon>Bacteria</taxon>
        <taxon>Pseudomonadati</taxon>
        <taxon>Pseudomonadota</taxon>
        <taxon>Alphaproteobacteria</taxon>
        <taxon>Hyphomicrobiales</taxon>
        <taxon>Nitrobacteraceae</taxon>
        <taxon>Bradyrhizobium</taxon>
    </lineage>
</organism>
<protein>
    <submittedName>
        <fullName evidence="1">Uncharacterized protein</fullName>
    </submittedName>
</protein>
<dbReference type="Proteomes" id="UP000011841">
    <property type="component" value="Chromosome"/>
</dbReference>
<dbReference type="eggNOG" id="ENOG502ZY7J">
    <property type="taxonomic scope" value="Bacteria"/>
</dbReference>
<sequence length="94" mass="10259">MPKACLHADERQLVDVKSQGPDTPMLVSIHDEASLRVEMVANKPGAPGRLRISVKTVAQGMPVDRQHLWYLPPAFFCAGGPWVRPSPGIPCALF</sequence>